<evidence type="ECO:0000256" key="11">
    <source>
        <dbReference type="ARBA" id="ARBA00031671"/>
    </source>
</evidence>
<organism evidence="14 15">
    <name type="scientific">Anaerotalea alkaliphila</name>
    <dbReference type="NCBI Taxonomy" id="2662126"/>
    <lineage>
        <taxon>Bacteria</taxon>
        <taxon>Bacillati</taxon>
        <taxon>Bacillota</taxon>
        <taxon>Clostridia</taxon>
        <taxon>Eubacteriales</taxon>
        <taxon>Anaerotalea</taxon>
    </lineage>
</organism>
<dbReference type="Proteomes" id="UP000461585">
    <property type="component" value="Unassembled WGS sequence"/>
</dbReference>
<dbReference type="InterPro" id="IPR036155">
    <property type="entry name" value="Crypto/Photolyase_N_sf"/>
</dbReference>
<dbReference type="InterPro" id="IPR014729">
    <property type="entry name" value="Rossmann-like_a/b/a_fold"/>
</dbReference>
<keyword evidence="10 14" id="KW-0456">Lyase</keyword>
<accession>A0A7X5KNG1</accession>
<dbReference type="GO" id="GO:0000719">
    <property type="term" value="P:photoreactive repair"/>
    <property type="evidence" value="ECO:0007669"/>
    <property type="project" value="TreeGrafter"/>
</dbReference>
<dbReference type="Gene3D" id="1.10.579.10">
    <property type="entry name" value="DNA Cyclobutane Dipyrimidine Photolyase, subunit A, domain 3"/>
    <property type="match status" value="1"/>
</dbReference>
<evidence type="ECO:0000256" key="10">
    <source>
        <dbReference type="ARBA" id="ARBA00023239"/>
    </source>
</evidence>
<evidence type="ECO:0000256" key="2">
    <source>
        <dbReference type="ARBA" id="ARBA00006409"/>
    </source>
</evidence>
<evidence type="ECO:0000256" key="6">
    <source>
        <dbReference type="ARBA" id="ARBA00022763"/>
    </source>
</evidence>
<keyword evidence="6" id="KW-0227">DNA damage</keyword>
<evidence type="ECO:0000256" key="3">
    <source>
        <dbReference type="ARBA" id="ARBA00013149"/>
    </source>
</evidence>
<evidence type="ECO:0000256" key="7">
    <source>
        <dbReference type="ARBA" id="ARBA00022827"/>
    </source>
</evidence>
<dbReference type="InterPro" id="IPR052219">
    <property type="entry name" value="Photolyase_Class-2"/>
</dbReference>
<evidence type="ECO:0000313" key="15">
    <source>
        <dbReference type="Proteomes" id="UP000461585"/>
    </source>
</evidence>
<evidence type="ECO:0000256" key="5">
    <source>
        <dbReference type="ARBA" id="ARBA00022630"/>
    </source>
</evidence>
<evidence type="ECO:0000256" key="8">
    <source>
        <dbReference type="ARBA" id="ARBA00023125"/>
    </source>
</evidence>
<evidence type="ECO:0000256" key="9">
    <source>
        <dbReference type="ARBA" id="ARBA00023204"/>
    </source>
</evidence>
<dbReference type="FunFam" id="1.10.579.10:FF:000002">
    <property type="entry name" value="Deoxyribodipyrimidine photolyase"/>
    <property type="match status" value="1"/>
</dbReference>
<evidence type="ECO:0000259" key="13">
    <source>
        <dbReference type="PROSITE" id="PS51645"/>
    </source>
</evidence>
<feature type="domain" description="Photolyase/cryptochrome alpha/beta" evidence="13">
    <location>
        <begin position="16"/>
        <end position="145"/>
    </location>
</feature>
<dbReference type="SUPFAM" id="SSF48173">
    <property type="entry name" value="Cryptochrome/photolyase FAD-binding domain"/>
    <property type="match status" value="1"/>
</dbReference>
<comment type="catalytic activity">
    <reaction evidence="12">
        <text>cyclobutadipyrimidine (in DNA) = 2 pyrimidine residues (in DNA).</text>
        <dbReference type="EC" id="4.1.99.3"/>
    </reaction>
</comment>
<keyword evidence="8" id="KW-0238">DNA-binding</keyword>
<dbReference type="RefSeq" id="WP_162371555.1">
    <property type="nucleotide sequence ID" value="NZ_JAAEEH010000069.1"/>
</dbReference>
<comment type="caution">
    <text evidence="14">The sequence shown here is derived from an EMBL/GenBank/DDBJ whole genome shotgun (WGS) entry which is preliminary data.</text>
</comment>
<dbReference type="Gene3D" id="1.25.40.80">
    <property type="match status" value="1"/>
</dbReference>
<protein>
    <recommendedName>
        <fullName evidence="4">Deoxyribodipyrimidine photo-lyase</fullName>
        <ecNumber evidence="3">4.1.99.3</ecNumber>
    </recommendedName>
    <alternativeName>
        <fullName evidence="11">DNA photolyase</fullName>
    </alternativeName>
</protein>
<dbReference type="AlphaFoldDB" id="A0A7X5KNG1"/>
<reference evidence="14 15" key="1">
    <citation type="submission" date="2020-01" db="EMBL/GenBank/DDBJ databases">
        <title>Anaeroalcalibacter tamaniensis gen. nov., sp. nov., moderately halophilic strictly anaerobic fermenter bacterium from mud volcano of Taman peninsula.</title>
        <authorList>
            <person name="Frolova A."/>
            <person name="Merkel A.Y."/>
            <person name="Slobodkin A.I."/>
        </authorList>
    </citation>
    <scope>NUCLEOTIDE SEQUENCE [LARGE SCALE GENOMIC DNA]</scope>
    <source>
        <strain evidence="14 15">F-3ap</strain>
    </source>
</reference>
<dbReference type="PANTHER" id="PTHR10211:SF0">
    <property type="entry name" value="DEOXYRIBODIPYRIMIDINE PHOTO-LYASE"/>
    <property type="match status" value="1"/>
</dbReference>
<dbReference type="Pfam" id="PF00875">
    <property type="entry name" value="DNA_photolyase"/>
    <property type="match status" value="1"/>
</dbReference>
<dbReference type="EMBL" id="JAAEEH010000069">
    <property type="protein sequence ID" value="NDL68839.1"/>
    <property type="molecule type" value="Genomic_DNA"/>
</dbReference>
<dbReference type="GO" id="GO:0003904">
    <property type="term" value="F:deoxyribodipyrimidine photo-lyase activity"/>
    <property type="evidence" value="ECO:0007669"/>
    <property type="project" value="UniProtKB-EC"/>
</dbReference>
<evidence type="ECO:0000256" key="1">
    <source>
        <dbReference type="ARBA" id="ARBA00001974"/>
    </source>
</evidence>
<keyword evidence="9" id="KW-0234">DNA repair</keyword>
<dbReference type="Gene3D" id="3.40.50.620">
    <property type="entry name" value="HUPs"/>
    <property type="match status" value="1"/>
</dbReference>
<dbReference type="SUPFAM" id="SSF52425">
    <property type="entry name" value="Cryptochrome/photolyase, N-terminal domain"/>
    <property type="match status" value="1"/>
</dbReference>
<dbReference type="InterPro" id="IPR006050">
    <property type="entry name" value="DNA_photolyase_N"/>
</dbReference>
<dbReference type="GO" id="GO:0003677">
    <property type="term" value="F:DNA binding"/>
    <property type="evidence" value="ECO:0007669"/>
    <property type="project" value="UniProtKB-KW"/>
</dbReference>
<proteinExistence type="inferred from homology"/>
<sequence>MEGRLRILKEGGGGRGPVVHWTSRDLRTQDHWGLSLALEEAERAGRPLVVCFVLHRNFLGAAARQYDHLEKTLRILERELGRLSIPFRLVSEGDGEWVRFLRELDPWALYMEASPLRKHRDFQEEALKALDCPVRLVDARNVVPVWEASDHQEYGAYTLRPKWWRKAPLFRELPPPLHAPTVPAPPAPDNDWGLFGRLLVNREIPPVEGIPVESDRILEEMERFLLEDLPDYGRLGNDPVRDCVSRMSPHIHFGRVAPARLYRMVEELAPEGESRDAYLEQLLVRRELGENFCWYRPDYDRTTVFPAWARETLEVHRPDVREHLYSPEEFERAATHDPLWNASMEQLRREGRIHGYMRMYWAKKILEWSPGPEEALATAIRLNDTWALDGRDPVGYANIAWSVGGVHDRAWAQRPVFGKVRYMNDRGCRRKFDVEVYIGRTSGQTGPHLL</sequence>
<comment type="similarity">
    <text evidence="2">Belongs to the DNA photolyase class-2 family.</text>
</comment>
<keyword evidence="7" id="KW-0274">FAD</keyword>
<gene>
    <name evidence="14" type="ORF">GXN74_13990</name>
</gene>
<dbReference type="InterPro" id="IPR036134">
    <property type="entry name" value="Crypto/Photolyase_FAD-like_sf"/>
</dbReference>
<name>A0A7X5KNG1_9FIRM</name>
<dbReference type="PROSITE" id="PS51645">
    <property type="entry name" value="PHR_CRY_ALPHA_BETA"/>
    <property type="match status" value="1"/>
</dbReference>
<dbReference type="PANTHER" id="PTHR10211">
    <property type="entry name" value="DEOXYRIBODIPYRIMIDINE PHOTOLYASE"/>
    <property type="match status" value="1"/>
</dbReference>
<evidence type="ECO:0000256" key="12">
    <source>
        <dbReference type="ARBA" id="ARBA00033999"/>
    </source>
</evidence>
<keyword evidence="15" id="KW-1185">Reference proteome</keyword>
<dbReference type="EC" id="4.1.99.3" evidence="3"/>
<keyword evidence="5" id="KW-0285">Flavoprotein</keyword>
<evidence type="ECO:0000256" key="4">
    <source>
        <dbReference type="ARBA" id="ARBA00014046"/>
    </source>
</evidence>
<evidence type="ECO:0000313" key="14">
    <source>
        <dbReference type="EMBL" id="NDL68839.1"/>
    </source>
</evidence>
<comment type="cofactor">
    <cofactor evidence="1">
        <name>FAD</name>
        <dbReference type="ChEBI" id="CHEBI:57692"/>
    </cofactor>
</comment>